<dbReference type="GO" id="GO:0005829">
    <property type="term" value="C:cytosol"/>
    <property type="evidence" value="ECO:0007669"/>
    <property type="project" value="TreeGrafter"/>
</dbReference>
<dbReference type="AlphaFoldDB" id="A0A4R5VWP2"/>
<dbReference type="Pfam" id="PF01584">
    <property type="entry name" value="CheW"/>
    <property type="match status" value="1"/>
</dbReference>
<dbReference type="Gene3D" id="2.40.50.180">
    <property type="entry name" value="CheA-289, Domain 4"/>
    <property type="match status" value="1"/>
</dbReference>
<dbReference type="Gene3D" id="2.30.30.40">
    <property type="entry name" value="SH3 Domains"/>
    <property type="match status" value="1"/>
</dbReference>
<dbReference type="SUPFAM" id="SSF50341">
    <property type="entry name" value="CheW-like"/>
    <property type="match status" value="1"/>
</dbReference>
<gene>
    <name evidence="2" type="ORF">E2I14_14505</name>
</gene>
<name>A0A4R5VWP2_9BURK</name>
<reference evidence="2 3" key="1">
    <citation type="submission" date="2019-03" db="EMBL/GenBank/DDBJ databases">
        <title>Sapientia aquatica gen. nov., sp. nov., isolated from a crater lake.</title>
        <authorList>
            <person name="Felfoldi T."/>
            <person name="Szabo A."/>
            <person name="Toth E."/>
            <person name="Schumann P."/>
            <person name="Keki Z."/>
            <person name="Marialigeti K."/>
            <person name="Mathe I."/>
        </authorList>
    </citation>
    <scope>NUCLEOTIDE SEQUENCE [LARGE SCALE GENOMIC DNA]</scope>
    <source>
        <strain evidence="2 3">SA-152</strain>
    </source>
</reference>
<dbReference type="OrthoDB" id="9790406at2"/>
<evidence type="ECO:0000313" key="2">
    <source>
        <dbReference type="EMBL" id="TDK63774.1"/>
    </source>
</evidence>
<dbReference type="InterPro" id="IPR036061">
    <property type="entry name" value="CheW-like_dom_sf"/>
</dbReference>
<dbReference type="PANTHER" id="PTHR22617:SF41">
    <property type="entry name" value="CHEMOTAXIS SIGNAL TRANSDUCTION SYSTEM ADAPTOR PROTEIN CHEW"/>
    <property type="match status" value="1"/>
</dbReference>
<dbReference type="InterPro" id="IPR002545">
    <property type="entry name" value="CheW-lke_dom"/>
</dbReference>
<feature type="domain" description="CheW-like" evidence="1">
    <location>
        <begin position="21"/>
        <end position="165"/>
    </location>
</feature>
<proteinExistence type="predicted"/>
<evidence type="ECO:0000313" key="3">
    <source>
        <dbReference type="Proteomes" id="UP000294829"/>
    </source>
</evidence>
<dbReference type="PROSITE" id="PS50851">
    <property type="entry name" value="CHEW"/>
    <property type="match status" value="1"/>
</dbReference>
<dbReference type="InterPro" id="IPR039315">
    <property type="entry name" value="CheW"/>
</dbReference>
<dbReference type="Proteomes" id="UP000294829">
    <property type="component" value="Unassembled WGS sequence"/>
</dbReference>
<sequence length="173" mass="18763">MAKQTYGNSTALVDEEDVTETRQYLTFSVGTEVFALAIATIKEILRNVQLATVPLMPSHMRGVINLRGAVVPVIDLALLFERSATEISKRTSVIVLEISDEGESLDIGIMVDAVSAVIEIGEEKIEPAPSFGTPVRAEFIEGLGKLDEGFVIILNAERTFSLRNMAPEPEADA</sequence>
<keyword evidence="3" id="KW-1185">Reference proteome</keyword>
<dbReference type="PANTHER" id="PTHR22617">
    <property type="entry name" value="CHEMOTAXIS SENSOR HISTIDINE KINASE-RELATED"/>
    <property type="match status" value="1"/>
</dbReference>
<comment type="caution">
    <text evidence="2">The sequence shown here is derived from an EMBL/GenBank/DDBJ whole genome shotgun (WGS) entry which is preliminary data.</text>
</comment>
<organism evidence="2 3">
    <name type="scientific">Sapientia aquatica</name>
    <dbReference type="NCBI Taxonomy" id="1549640"/>
    <lineage>
        <taxon>Bacteria</taxon>
        <taxon>Pseudomonadati</taxon>
        <taxon>Pseudomonadota</taxon>
        <taxon>Betaproteobacteria</taxon>
        <taxon>Burkholderiales</taxon>
        <taxon>Oxalobacteraceae</taxon>
        <taxon>Sapientia</taxon>
    </lineage>
</organism>
<protein>
    <submittedName>
        <fullName evidence="2">Chemotaxis protein CheW</fullName>
    </submittedName>
</protein>
<dbReference type="SMART" id="SM00260">
    <property type="entry name" value="CheW"/>
    <property type="match status" value="1"/>
</dbReference>
<dbReference type="EMBL" id="SMYL01000008">
    <property type="protein sequence ID" value="TDK63774.1"/>
    <property type="molecule type" value="Genomic_DNA"/>
</dbReference>
<dbReference type="RefSeq" id="WP_133329780.1">
    <property type="nucleotide sequence ID" value="NZ_SMYL01000008.1"/>
</dbReference>
<evidence type="ECO:0000259" key="1">
    <source>
        <dbReference type="PROSITE" id="PS50851"/>
    </source>
</evidence>
<dbReference type="GO" id="GO:0007165">
    <property type="term" value="P:signal transduction"/>
    <property type="evidence" value="ECO:0007669"/>
    <property type="project" value="InterPro"/>
</dbReference>
<accession>A0A4R5VWP2</accession>
<dbReference type="GO" id="GO:0006935">
    <property type="term" value="P:chemotaxis"/>
    <property type="evidence" value="ECO:0007669"/>
    <property type="project" value="InterPro"/>
</dbReference>